<dbReference type="InterPro" id="IPR000847">
    <property type="entry name" value="LysR_HTH_N"/>
</dbReference>
<dbReference type="SUPFAM" id="SSF46785">
    <property type="entry name" value="Winged helix' DNA-binding domain"/>
    <property type="match status" value="1"/>
</dbReference>
<dbReference type="PRINTS" id="PR00039">
    <property type="entry name" value="HTHLYSR"/>
</dbReference>
<keyword evidence="4" id="KW-0804">Transcription</keyword>
<dbReference type="PROSITE" id="PS50931">
    <property type="entry name" value="HTH_LYSR"/>
    <property type="match status" value="1"/>
</dbReference>
<dbReference type="SUPFAM" id="SSF53850">
    <property type="entry name" value="Periplasmic binding protein-like II"/>
    <property type="match status" value="1"/>
</dbReference>
<feature type="domain" description="HTH lysR-type" evidence="5">
    <location>
        <begin position="6"/>
        <end position="63"/>
    </location>
</feature>
<dbReference type="InterPro" id="IPR050389">
    <property type="entry name" value="LysR-type_TF"/>
</dbReference>
<evidence type="ECO:0000256" key="3">
    <source>
        <dbReference type="ARBA" id="ARBA00023125"/>
    </source>
</evidence>
<dbReference type="Gene3D" id="3.40.190.10">
    <property type="entry name" value="Periplasmic binding protein-like II"/>
    <property type="match status" value="2"/>
</dbReference>
<dbReference type="InterPro" id="IPR036388">
    <property type="entry name" value="WH-like_DNA-bd_sf"/>
</dbReference>
<gene>
    <name evidence="6" type="ORF">HH303_03430</name>
</gene>
<keyword evidence="2" id="KW-0805">Transcription regulation</keyword>
<comment type="similarity">
    <text evidence="1">Belongs to the LysR transcriptional regulatory family.</text>
</comment>
<protein>
    <submittedName>
        <fullName evidence="6">LysR family transcriptional regulator</fullName>
    </submittedName>
</protein>
<evidence type="ECO:0000313" key="6">
    <source>
        <dbReference type="EMBL" id="NMM43515.1"/>
    </source>
</evidence>
<dbReference type="GO" id="GO:0003700">
    <property type="term" value="F:DNA-binding transcription factor activity"/>
    <property type="evidence" value="ECO:0007669"/>
    <property type="project" value="InterPro"/>
</dbReference>
<dbReference type="InterPro" id="IPR036390">
    <property type="entry name" value="WH_DNA-bd_sf"/>
</dbReference>
<keyword evidence="3" id="KW-0238">DNA-binding</keyword>
<dbReference type="Pfam" id="PF00126">
    <property type="entry name" value="HTH_1"/>
    <property type="match status" value="1"/>
</dbReference>
<dbReference type="PANTHER" id="PTHR30118:SF15">
    <property type="entry name" value="TRANSCRIPTIONAL REGULATORY PROTEIN"/>
    <property type="match status" value="1"/>
</dbReference>
<evidence type="ECO:0000256" key="4">
    <source>
        <dbReference type="ARBA" id="ARBA00023163"/>
    </source>
</evidence>
<sequence length="305" mass="33950">MNIYRIDLNLLKVFLAIYEERQISAAADRLGQTQPGLSHALKRLRDLVGDEVFVRTARGMEPTRKANELYSRIRESVGALNDALQFDEDFDPKTAERSFVIAANDYGAVALIPPLIRVLEKDAPGIRIRTQHFEHGTQYESLRRGDVDLSITIPQDIPGWATVQTLFEETAVGLACPESRLLKEGVTLRRFVAARHVIMAPSGMSTWLDDFLKARGLERNIAHTVPHFLAMPAAISGTDYVATMPQRLAAPLAKAYGLSVFALPADVPSHPIVQVWNSQWSNDKAHKWLRTTLSDTVRTQDAAIA</sequence>
<evidence type="ECO:0000313" key="7">
    <source>
        <dbReference type="Proteomes" id="UP000539372"/>
    </source>
</evidence>
<evidence type="ECO:0000259" key="5">
    <source>
        <dbReference type="PROSITE" id="PS50931"/>
    </source>
</evidence>
<dbReference type="RefSeq" id="WP_169623787.1">
    <property type="nucleotide sequence ID" value="NZ_JABBNT010000001.1"/>
</dbReference>
<dbReference type="InterPro" id="IPR005119">
    <property type="entry name" value="LysR_subst-bd"/>
</dbReference>
<dbReference type="Proteomes" id="UP000539372">
    <property type="component" value="Unassembled WGS sequence"/>
</dbReference>
<proteinExistence type="inferred from homology"/>
<reference evidence="6 7" key="1">
    <citation type="submission" date="2020-04" db="EMBL/GenBank/DDBJ databases">
        <title>Rhodospirillaceae bacterium KN72 isolated from deep sea.</title>
        <authorList>
            <person name="Zhang D.-C."/>
        </authorList>
    </citation>
    <scope>NUCLEOTIDE SEQUENCE [LARGE SCALE GENOMIC DNA]</scope>
    <source>
        <strain evidence="6 7">KN72</strain>
    </source>
</reference>
<dbReference type="CDD" id="cd08417">
    <property type="entry name" value="PBP2_Nitroaromatics_like"/>
    <property type="match status" value="1"/>
</dbReference>
<dbReference type="InterPro" id="IPR037402">
    <property type="entry name" value="YidZ_PBP2"/>
</dbReference>
<evidence type="ECO:0000256" key="1">
    <source>
        <dbReference type="ARBA" id="ARBA00009437"/>
    </source>
</evidence>
<evidence type="ECO:0000256" key="2">
    <source>
        <dbReference type="ARBA" id="ARBA00023015"/>
    </source>
</evidence>
<dbReference type="PANTHER" id="PTHR30118">
    <property type="entry name" value="HTH-TYPE TRANSCRIPTIONAL REGULATOR LEUO-RELATED"/>
    <property type="match status" value="1"/>
</dbReference>
<dbReference type="Gene3D" id="1.10.10.10">
    <property type="entry name" value="Winged helix-like DNA-binding domain superfamily/Winged helix DNA-binding domain"/>
    <property type="match status" value="1"/>
</dbReference>
<name>A0A7Y0DXR5_9PROT</name>
<accession>A0A7Y0DXR5</accession>
<dbReference type="EMBL" id="JABBNT010000001">
    <property type="protein sequence ID" value="NMM43515.1"/>
    <property type="molecule type" value="Genomic_DNA"/>
</dbReference>
<dbReference type="AlphaFoldDB" id="A0A7Y0DXR5"/>
<comment type="caution">
    <text evidence="6">The sequence shown here is derived from an EMBL/GenBank/DDBJ whole genome shotgun (WGS) entry which is preliminary data.</text>
</comment>
<organism evidence="6 7">
    <name type="scientific">Pacificispira spongiicola</name>
    <dbReference type="NCBI Taxonomy" id="2729598"/>
    <lineage>
        <taxon>Bacteria</taxon>
        <taxon>Pseudomonadati</taxon>
        <taxon>Pseudomonadota</taxon>
        <taxon>Alphaproteobacteria</taxon>
        <taxon>Rhodospirillales</taxon>
        <taxon>Rhodospirillaceae</taxon>
        <taxon>Pacificispira</taxon>
    </lineage>
</organism>
<dbReference type="Pfam" id="PF03466">
    <property type="entry name" value="LysR_substrate"/>
    <property type="match status" value="1"/>
</dbReference>
<keyword evidence="7" id="KW-1185">Reference proteome</keyword>
<dbReference type="GO" id="GO:0003677">
    <property type="term" value="F:DNA binding"/>
    <property type="evidence" value="ECO:0007669"/>
    <property type="project" value="UniProtKB-KW"/>
</dbReference>